<reference evidence="1 2" key="1">
    <citation type="journal article" date="2014" name="Front. Microbiol.">
        <title>Population and genomic analysis of the genus Halorubrum.</title>
        <authorList>
            <person name="Fullmer M.S."/>
            <person name="Soucy S.M."/>
            <person name="Swithers K.S."/>
            <person name="Makkay A.M."/>
            <person name="Wheeler R."/>
            <person name="Ventosa A."/>
            <person name="Gogarten J.P."/>
            <person name="Papke R.T."/>
        </authorList>
    </citation>
    <scope>NUCLEOTIDE SEQUENCE [LARGE SCALE GENOMIC DNA]</scope>
    <source>
        <strain evidence="1 2">Ga2p</strain>
    </source>
</reference>
<gene>
    <name evidence="1" type="ORF">DJ79_08775</name>
</gene>
<protein>
    <submittedName>
        <fullName evidence="1">Uncharacterized protein</fullName>
    </submittedName>
</protein>
<sequence length="319" mass="35191">MGNSDEGMLTAAKLAEQLSGRIDTHRDLDPRAGAIDPDDVSASVFLNDLDPELVQGSQLLDLVDRTQQSRKASEAIRSGNSLLLSHLVGVTEQDLDGSALRLPLRLDDVMTNNDATAFIGGAGNPNTGKTNLMALLAELRSATVDDLLVISNSRTWPRTDLVVTSAHDLAVTCIEHRDRPKFVFIDEGSTHFDARTNSYEVAAQFSPLAKRMAKINVDVFGTVFHTGKDCHPELKRLFTTAYFKHSKKEVDFFANWPADADRPENQLFGGTVENLEPAIAEPDPDDAAPWNWDLEPDLFSLDLDWPELLEELRDRGPAK</sequence>
<evidence type="ECO:0000313" key="2">
    <source>
        <dbReference type="Proteomes" id="UP000215607"/>
    </source>
</evidence>
<dbReference type="RefSeq" id="WP_094592991.1">
    <property type="nucleotide sequence ID" value="NZ_NHPA01000041.1"/>
</dbReference>
<accession>A0A256JGJ9</accession>
<evidence type="ECO:0000313" key="1">
    <source>
        <dbReference type="EMBL" id="OYR67522.1"/>
    </source>
</evidence>
<dbReference type="AlphaFoldDB" id="A0A256JGJ9"/>
<dbReference type="Proteomes" id="UP000215607">
    <property type="component" value="Unassembled WGS sequence"/>
</dbReference>
<organism evidence="1 2">
    <name type="scientific">Halorubrum ezzemoulense</name>
    <name type="common">Halorubrum chaoviator</name>
    <dbReference type="NCBI Taxonomy" id="337243"/>
    <lineage>
        <taxon>Archaea</taxon>
        <taxon>Methanobacteriati</taxon>
        <taxon>Methanobacteriota</taxon>
        <taxon>Stenosarchaea group</taxon>
        <taxon>Halobacteria</taxon>
        <taxon>Halobacteriales</taxon>
        <taxon>Haloferacaceae</taxon>
        <taxon>Halorubrum</taxon>
    </lineage>
</organism>
<dbReference type="EMBL" id="NHPA01000041">
    <property type="protein sequence ID" value="OYR67522.1"/>
    <property type="molecule type" value="Genomic_DNA"/>
</dbReference>
<name>A0A256JGJ9_HALEZ</name>
<comment type="caution">
    <text evidence="1">The sequence shown here is derived from an EMBL/GenBank/DDBJ whole genome shotgun (WGS) entry which is preliminary data.</text>
</comment>
<proteinExistence type="predicted"/>